<feature type="compositionally biased region" description="Basic and acidic residues" evidence="1">
    <location>
        <begin position="254"/>
        <end position="270"/>
    </location>
</feature>
<evidence type="ECO:0000313" key="2">
    <source>
        <dbReference type="EMBL" id="KAH9820412.1"/>
    </source>
</evidence>
<gene>
    <name evidence="2" type="ORF">Tdes44962_MAKER10327</name>
</gene>
<sequence length="381" mass="42146">MSDSDPSPPAHIPDHATIEHCLRRVVRHAFKADVDITVKKARAQAEDELGLAPGFFRDAPAWKARSKHVIEAAAAAAAARRSRLARPTPPDRAHPHRQVHGRHEEEKKAATPASHAEDVVEDIDDAEDVVEEGGDAEDVKESEDDAPKSTTRKTRRTAKRATSDEEREEREVVEAPKPQKPSKPSNKAVGDDKRKATGAPDTEDDRPPPHPNPVPAEDGEDDFSDVIDEPPPKKRRPKTSTASSTTTSRPAQKAARDKKAARDLPPHEEEIKKLQGWLVKCGIRKVWGVELKTCDTPRDKIRHLKGMLQDVGMTGRYSQDKATKIREARELKAELESAREFNEQWGGGGGESEEEEEERPRRGLKPKGLIDFGESGDEGSD</sequence>
<dbReference type="EMBL" id="RIBY02002302">
    <property type="protein sequence ID" value="KAH9820412.1"/>
    <property type="molecule type" value="Genomic_DNA"/>
</dbReference>
<reference evidence="2 3" key="2">
    <citation type="journal article" date="2021" name="Curr. Genet.">
        <title>Genetic response to nitrogen starvation in the aggressive Eucalyptus foliar pathogen Teratosphaeria destructans.</title>
        <authorList>
            <person name="Havenga M."/>
            <person name="Wingfield B.D."/>
            <person name="Wingfield M.J."/>
            <person name="Dreyer L.L."/>
            <person name="Roets F."/>
            <person name="Aylward J."/>
        </authorList>
    </citation>
    <scope>NUCLEOTIDE SEQUENCE [LARGE SCALE GENOMIC DNA]</scope>
    <source>
        <strain evidence="2">CMW44962</strain>
    </source>
</reference>
<dbReference type="InterPro" id="IPR037647">
    <property type="entry name" value="HIRIP3"/>
</dbReference>
<evidence type="ECO:0000256" key="1">
    <source>
        <dbReference type="SAM" id="MobiDB-lite"/>
    </source>
</evidence>
<keyword evidence="3" id="KW-1185">Reference proteome</keyword>
<feature type="region of interest" description="Disordered" evidence="1">
    <location>
        <begin position="80"/>
        <end position="270"/>
    </location>
</feature>
<comment type="caution">
    <text evidence="2">The sequence shown here is derived from an EMBL/GenBank/DDBJ whole genome shotgun (WGS) entry which is preliminary data.</text>
</comment>
<dbReference type="PANTHER" id="PTHR15410">
    <property type="entry name" value="HIRA-INTERACTING PROTEIN 3"/>
    <property type="match status" value="1"/>
</dbReference>
<dbReference type="GO" id="GO:0005634">
    <property type="term" value="C:nucleus"/>
    <property type="evidence" value="ECO:0007669"/>
    <property type="project" value="TreeGrafter"/>
</dbReference>
<dbReference type="AlphaFoldDB" id="A0A9W7SKM6"/>
<accession>A0A9W7SKM6</accession>
<protein>
    <submittedName>
        <fullName evidence="2">HIRA-interacting protein 3</fullName>
    </submittedName>
</protein>
<feature type="compositionally biased region" description="Basic and acidic residues" evidence="1">
    <location>
        <begin position="161"/>
        <end position="174"/>
    </location>
</feature>
<dbReference type="Proteomes" id="UP001138500">
    <property type="component" value="Unassembled WGS sequence"/>
</dbReference>
<feature type="compositionally biased region" description="Low complexity" evidence="1">
    <location>
        <begin position="239"/>
        <end position="253"/>
    </location>
</feature>
<reference evidence="2 3" key="1">
    <citation type="journal article" date="2018" name="IMA Fungus">
        <title>IMA Genome-F 10: Nine draft genome sequences of Claviceps purpurea s.lat., including C. arundinis, C. humidiphila, and C. cf. spartinae, pseudomolecules for the pitch canker pathogen Fusarium circinatum, draft genome of Davidsoniella eucalypti, Grosmannia galeiformis, Quambalaria eucalypti, and Teratosphaeria destructans.</title>
        <authorList>
            <person name="Wingfield B.D."/>
            <person name="Liu M."/>
            <person name="Nguyen H.D."/>
            <person name="Lane F.A."/>
            <person name="Morgan S.W."/>
            <person name="De Vos L."/>
            <person name="Wilken P.M."/>
            <person name="Duong T.A."/>
            <person name="Aylward J."/>
            <person name="Coetzee M.P."/>
            <person name="Dadej K."/>
            <person name="De Beer Z.W."/>
            <person name="Findlay W."/>
            <person name="Havenga M."/>
            <person name="Kolarik M."/>
            <person name="Menzies J.G."/>
            <person name="Naidoo K."/>
            <person name="Pochopski O."/>
            <person name="Shoukouhi P."/>
            <person name="Santana Q.C."/>
            <person name="Seifert K.A."/>
            <person name="Soal N."/>
            <person name="Steenkamp E.T."/>
            <person name="Tatham C.T."/>
            <person name="van der Nest M.A."/>
            <person name="Wingfield M.J."/>
        </authorList>
    </citation>
    <scope>NUCLEOTIDE SEQUENCE [LARGE SCALE GENOMIC DNA]</scope>
    <source>
        <strain evidence="2">CMW44962</strain>
    </source>
</reference>
<feature type="compositionally biased region" description="Acidic residues" evidence="1">
    <location>
        <begin position="119"/>
        <end position="144"/>
    </location>
</feature>
<evidence type="ECO:0000313" key="3">
    <source>
        <dbReference type="Proteomes" id="UP001138500"/>
    </source>
</evidence>
<dbReference type="PANTHER" id="PTHR15410:SF2">
    <property type="entry name" value="HIRA-INTERACTING PROTEIN 3"/>
    <property type="match status" value="1"/>
</dbReference>
<dbReference type="OrthoDB" id="552755at2759"/>
<proteinExistence type="predicted"/>
<organism evidence="2 3">
    <name type="scientific">Teratosphaeria destructans</name>
    <dbReference type="NCBI Taxonomy" id="418781"/>
    <lineage>
        <taxon>Eukaryota</taxon>
        <taxon>Fungi</taxon>
        <taxon>Dikarya</taxon>
        <taxon>Ascomycota</taxon>
        <taxon>Pezizomycotina</taxon>
        <taxon>Dothideomycetes</taxon>
        <taxon>Dothideomycetidae</taxon>
        <taxon>Mycosphaerellales</taxon>
        <taxon>Teratosphaeriaceae</taxon>
        <taxon>Teratosphaeria</taxon>
    </lineage>
</organism>
<feature type="compositionally biased region" description="Acidic residues" evidence="1">
    <location>
        <begin position="217"/>
        <end position="228"/>
    </location>
</feature>
<feature type="compositionally biased region" description="Basic residues" evidence="1">
    <location>
        <begin position="150"/>
        <end position="159"/>
    </location>
</feature>
<feature type="region of interest" description="Disordered" evidence="1">
    <location>
        <begin position="335"/>
        <end position="381"/>
    </location>
</feature>
<name>A0A9W7SKM6_9PEZI</name>